<name>A0AAV7M5U8_PLEWA</name>
<comment type="caution">
    <text evidence="2">The sequence shown here is derived from an EMBL/GenBank/DDBJ whole genome shotgun (WGS) entry which is preliminary data.</text>
</comment>
<feature type="region of interest" description="Disordered" evidence="1">
    <location>
        <begin position="56"/>
        <end position="91"/>
    </location>
</feature>
<evidence type="ECO:0000313" key="3">
    <source>
        <dbReference type="Proteomes" id="UP001066276"/>
    </source>
</evidence>
<reference evidence="2" key="1">
    <citation type="journal article" date="2022" name="bioRxiv">
        <title>Sequencing and chromosome-scale assembly of the giantPleurodeles waltlgenome.</title>
        <authorList>
            <person name="Brown T."/>
            <person name="Elewa A."/>
            <person name="Iarovenko S."/>
            <person name="Subramanian E."/>
            <person name="Araus A.J."/>
            <person name="Petzold A."/>
            <person name="Susuki M."/>
            <person name="Suzuki K.-i.T."/>
            <person name="Hayashi T."/>
            <person name="Toyoda A."/>
            <person name="Oliveira C."/>
            <person name="Osipova E."/>
            <person name="Leigh N.D."/>
            <person name="Simon A."/>
            <person name="Yun M.H."/>
        </authorList>
    </citation>
    <scope>NUCLEOTIDE SEQUENCE</scope>
    <source>
        <strain evidence="2">20211129_DDA</strain>
        <tissue evidence="2">Liver</tissue>
    </source>
</reference>
<dbReference type="EMBL" id="JANPWB010000014">
    <property type="protein sequence ID" value="KAJ1099150.1"/>
    <property type="molecule type" value="Genomic_DNA"/>
</dbReference>
<dbReference type="Proteomes" id="UP001066276">
    <property type="component" value="Chromosome 10"/>
</dbReference>
<feature type="compositionally biased region" description="Polar residues" evidence="1">
    <location>
        <begin position="59"/>
        <end position="77"/>
    </location>
</feature>
<sequence>MLPLTAPNGAGRKSKPVSKTQRGTPQHDTPPKWVPQAQSVGLRGCLVPLFAVTPRHSSRCSPLQPQAGISQNISSQELAIHSEPNTHGDFE</sequence>
<feature type="compositionally biased region" description="Polar residues" evidence="1">
    <location>
        <begin position="17"/>
        <end position="27"/>
    </location>
</feature>
<protein>
    <submittedName>
        <fullName evidence="2">Uncharacterized protein</fullName>
    </submittedName>
</protein>
<evidence type="ECO:0000256" key="1">
    <source>
        <dbReference type="SAM" id="MobiDB-lite"/>
    </source>
</evidence>
<accession>A0AAV7M5U8</accession>
<proteinExistence type="predicted"/>
<organism evidence="2 3">
    <name type="scientific">Pleurodeles waltl</name>
    <name type="common">Iberian ribbed newt</name>
    <dbReference type="NCBI Taxonomy" id="8319"/>
    <lineage>
        <taxon>Eukaryota</taxon>
        <taxon>Metazoa</taxon>
        <taxon>Chordata</taxon>
        <taxon>Craniata</taxon>
        <taxon>Vertebrata</taxon>
        <taxon>Euteleostomi</taxon>
        <taxon>Amphibia</taxon>
        <taxon>Batrachia</taxon>
        <taxon>Caudata</taxon>
        <taxon>Salamandroidea</taxon>
        <taxon>Salamandridae</taxon>
        <taxon>Pleurodelinae</taxon>
        <taxon>Pleurodeles</taxon>
    </lineage>
</organism>
<dbReference type="AlphaFoldDB" id="A0AAV7M5U8"/>
<gene>
    <name evidence="2" type="ORF">NDU88_004254</name>
</gene>
<evidence type="ECO:0000313" key="2">
    <source>
        <dbReference type="EMBL" id="KAJ1099150.1"/>
    </source>
</evidence>
<keyword evidence="3" id="KW-1185">Reference proteome</keyword>
<feature type="region of interest" description="Disordered" evidence="1">
    <location>
        <begin position="1"/>
        <end position="36"/>
    </location>
</feature>